<sequence>MKVIFIHGMNQQHHSAASIRQRWLHILQKGIRKHRHDARFSYLRRHIHIPFYGDLLSHYNVRNILNAGTLMPQQWPSFRFRQPVHPQLPAPVPRPGWRKPVISDLPQLHLNDTMDFKQKFKFITTLSKNVALRDFVLLLNYFPSLHRSLLQKFLIETYLYLDNPAFMKEVHERIARQLNGRKPCIVIAHSLGSVIAYNYLIQHPELNVQRFITLGSPLAFQVIQSHLPQPIGRPAAITGDWINFYSTDDFLTAFPLTQPPFQFQPAIINHGIRTHIHRPHDITGYLLHPQVVEAILELLKNPA</sequence>
<dbReference type="Gene3D" id="3.40.50.1820">
    <property type="entry name" value="alpha/beta hydrolase"/>
    <property type="match status" value="1"/>
</dbReference>
<dbReference type="AlphaFoldDB" id="A0A6N1N5D6"/>
<dbReference type="RefSeq" id="WP_174894583.1">
    <property type="nucleotide sequence ID" value="NZ_CP054803.1"/>
</dbReference>
<protein>
    <submittedName>
        <fullName evidence="1">Alpha/beta hydrolase</fullName>
    </submittedName>
</protein>
<accession>A0A6N1N5D6</accession>
<dbReference type="Proteomes" id="UP000509126">
    <property type="component" value="Chromosome"/>
</dbReference>
<evidence type="ECO:0000313" key="2">
    <source>
        <dbReference type="Proteomes" id="UP000509126"/>
    </source>
</evidence>
<proteinExistence type="predicted"/>
<name>A0A6N1N5D6_ACILW</name>
<gene>
    <name evidence="1" type="ORF">FOB19_12955</name>
</gene>
<evidence type="ECO:0000313" key="1">
    <source>
        <dbReference type="EMBL" id="QKU22225.1"/>
    </source>
</evidence>
<dbReference type="SUPFAM" id="SSF53474">
    <property type="entry name" value="alpha/beta-Hydrolases"/>
    <property type="match status" value="1"/>
</dbReference>
<dbReference type="EMBL" id="CP054803">
    <property type="protein sequence ID" value="QKU22225.1"/>
    <property type="molecule type" value="Genomic_DNA"/>
</dbReference>
<keyword evidence="1" id="KW-0378">Hydrolase</keyword>
<reference evidence="1 2" key="1">
    <citation type="submission" date="2019-11" db="EMBL/GenBank/DDBJ databases">
        <title>FDA dAtabase for Regulatory Grade micrObial Sequences (FDA-ARGOS): Supporting development and validation of Infectious Disease Dx tests.</title>
        <authorList>
            <person name="Patel R."/>
            <person name="Rucinski S."/>
            <person name="Tallon L."/>
            <person name="Sadzewicz L."/>
            <person name="Vavikolanu K."/>
            <person name="Mehta A."/>
            <person name="Aluvathingal J."/>
            <person name="Nadendla S."/>
            <person name="Nandy P."/>
            <person name="Geyer C."/>
            <person name="Yan Y."/>
            <person name="Sichtig H."/>
        </authorList>
    </citation>
    <scope>NUCLEOTIDE SEQUENCE [LARGE SCALE GENOMIC DNA]</scope>
    <source>
        <strain evidence="1 2">FDAARGOS_557</strain>
    </source>
</reference>
<dbReference type="GO" id="GO:0016787">
    <property type="term" value="F:hydrolase activity"/>
    <property type="evidence" value="ECO:0007669"/>
    <property type="project" value="UniProtKB-KW"/>
</dbReference>
<organism evidence="1 2">
    <name type="scientific">Acinetobacter lwoffii</name>
    <dbReference type="NCBI Taxonomy" id="28090"/>
    <lineage>
        <taxon>Bacteria</taxon>
        <taxon>Pseudomonadati</taxon>
        <taxon>Pseudomonadota</taxon>
        <taxon>Gammaproteobacteria</taxon>
        <taxon>Moraxellales</taxon>
        <taxon>Moraxellaceae</taxon>
        <taxon>Acinetobacter</taxon>
    </lineage>
</organism>
<dbReference type="InterPro" id="IPR029058">
    <property type="entry name" value="AB_hydrolase_fold"/>
</dbReference>